<dbReference type="EMBL" id="CH476615">
    <property type="protein sequence ID" value="EEP75630.1"/>
    <property type="molecule type" value="Genomic_DNA"/>
</dbReference>
<gene>
    <name evidence="2" type="ORF">UREG_00476</name>
</gene>
<dbReference type="KEGG" id="ure:UREG_00476"/>
<feature type="region of interest" description="Disordered" evidence="1">
    <location>
        <begin position="67"/>
        <end position="99"/>
    </location>
</feature>
<dbReference type="VEuPathDB" id="FungiDB:UREG_00476"/>
<dbReference type="Proteomes" id="UP000002058">
    <property type="component" value="Unassembled WGS sequence"/>
</dbReference>
<sequence length="99" mass="10599">MQSRNDPDSGLCPSIDMLPECSSMQVRNALISVSQACGWPQLLLVLLWYKLLSMGAALAGGAWADSAGALDDPPVKKPPTAWPIEEPTATPLQREKTHG</sequence>
<evidence type="ECO:0000313" key="2">
    <source>
        <dbReference type="EMBL" id="EEP75630.1"/>
    </source>
</evidence>
<proteinExistence type="predicted"/>
<evidence type="ECO:0000256" key="1">
    <source>
        <dbReference type="SAM" id="MobiDB-lite"/>
    </source>
</evidence>
<keyword evidence="3" id="KW-1185">Reference proteome</keyword>
<dbReference type="RefSeq" id="XP_002540963.1">
    <property type="nucleotide sequence ID" value="XM_002540917.1"/>
</dbReference>
<dbReference type="GeneID" id="8437274"/>
<dbReference type="HOGENOM" id="CLU_2322095_0_0_1"/>
<organism evidence="2 3">
    <name type="scientific">Uncinocarpus reesii (strain UAMH 1704)</name>
    <dbReference type="NCBI Taxonomy" id="336963"/>
    <lineage>
        <taxon>Eukaryota</taxon>
        <taxon>Fungi</taxon>
        <taxon>Dikarya</taxon>
        <taxon>Ascomycota</taxon>
        <taxon>Pezizomycotina</taxon>
        <taxon>Eurotiomycetes</taxon>
        <taxon>Eurotiomycetidae</taxon>
        <taxon>Onygenales</taxon>
        <taxon>Onygenaceae</taxon>
        <taxon>Uncinocarpus</taxon>
    </lineage>
</organism>
<dbReference type="InParanoid" id="C4JE54"/>
<reference evidence="3" key="1">
    <citation type="journal article" date="2009" name="Genome Res.">
        <title>Comparative genomic analyses of the human fungal pathogens Coccidioides and their relatives.</title>
        <authorList>
            <person name="Sharpton T.J."/>
            <person name="Stajich J.E."/>
            <person name="Rounsley S.D."/>
            <person name="Gardner M.J."/>
            <person name="Wortman J.R."/>
            <person name="Jordar V.S."/>
            <person name="Maiti R."/>
            <person name="Kodira C.D."/>
            <person name="Neafsey D.E."/>
            <person name="Zeng Q."/>
            <person name="Hung C.-Y."/>
            <person name="McMahan C."/>
            <person name="Muszewska A."/>
            <person name="Grynberg M."/>
            <person name="Mandel M.A."/>
            <person name="Kellner E.M."/>
            <person name="Barker B.M."/>
            <person name="Galgiani J.N."/>
            <person name="Orbach M.J."/>
            <person name="Kirkland T.N."/>
            <person name="Cole G.T."/>
            <person name="Henn M.R."/>
            <person name="Birren B.W."/>
            <person name="Taylor J.W."/>
        </authorList>
    </citation>
    <scope>NUCLEOTIDE SEQUENCE [LARGE SCALE GENOMIC DNA]</scope>
    <source>
        <strain evidence="3">UAMH 1704</strain>
    </source>
</reference>
<dbReference type="AlphaFoldDB" id="C4JE54"/>
<accession>C4JE54</accession>
<name>C4JE54_UNCRE</name>
<evidence type="ECO:0000313" key="3">
    <source>
        <dbReference type="Proteomes" id="UP000002058"/>
    </source>
</evidence>
<protein>
    <submittedName>
        <fullName evidence="2">Uncharacterized protein</fullName>
    </submittedName>
</protein>